<name>A0A4Y8ZR37_9SPHN</name>
<organism evidence="2 3">
    <name type="scientific">Sphingomonas parva</name>
    <dbReference type="NCBI Taxonomy" id="2555898"/>
    <lineage>
        <taxon>Bacteria</taxon>
        <taxon>Pseudomonadati</taxon>
        <taxon>Pseudomonadota</taxon>
        <taxon>Alphaproteobacteria</taxon>
        <taxon>Sphingomonadales</taxon>
        <taxon>Sphingomonadaceae</taxon>
        <taxon>Sphingomonas</taxon>
    </lineage>
</organism>
<sequence length="119" mass="12736">MVKAAGLALAIVLAGCAAETPPAEMASGETTIPFIRSNGILNFRYGGEEDLVYIHGSGGQWYQVRTQGPCPRLQTANSLGFDTRGPDQLDRFSTLLAEGMRCPVKSITRSDPPPKKQNG</sequence>
<evidence type="ECO:0000256" key="1">
    <source>
        <dbReference type="SAM" id="SignalP"/>
    </source>
</evidence>
<feature type="signal peptide" evidence="1">
    <location>
        <begin position="1"/>
        <end position="17"/>
    </location>
</feature>
<dbReference type="InterPro" id="IPR045500">
    <property type="entry name" value="DUF6491"/>
</dbReference>
<dbReference type="Pfam" id="PF20101">
    <property type="entry name" value="DUF6491"/>
    <property type="match status" value="1"/>
</dbReference>
<comment type="caution">
    <text evidence="2">The sequence shown here is derived from an EMBL/GenBank/DDBJ whole genome shotgun (WGS) entry which is preliminary data.</text>
</comment>
<feature type="chain" id="PRO_5021475867" evidence="1">
    <location>
        <begin position="18"/>
        <end position="119"/>
    </location>
</feature>
<accession>A0A4Y8ZR37</accession>
<proteinExistence type="predicted"/>
<gene>
    <name evidence="2" type="ORF">E2493_09555</name>
</gene>
<evidence type="ECO:0000313" key="3">
    <source>
        <dbReference type="Proteomes" id="UP000298213"/>
    </source>
</evidence>
<keyword evidence="1" id="KW-0732">Signal</keyword>
<dbReference type="RefSeq" id="WP_135086121.1">
    <property type="nucleotide sequence ID" value="NZ_SPDV01000015.1"/>
</dbReference>
<keyword evidence="3" id="KW-1185">Reference proteome</keyword>
<dbReference type="OrthoDB" id="7428974at2"/>
<dbReference type="Proteomes" id="UP000298213">
    <property type="component" value="Unassembled WGS sequence"/>
</dbReference>
<dbReference type="AlphaFoldDB" id="A0A4Y8ZR37"/>
<evidence type="ECO:0000313" key="2">
    <source>
        <dbReference type="EMBL" id="TFI58490.1"/>
    </source>
</evidence>
<dbReference type="PROSITE" id="PS51257">
    <property type="entry name" value="PROKAR_LIPOPROTEIN"/>
    <property type="match status" value="1"/>
</dbReference>
<reference evidence="2 3" key="1">
    <citation type="submission" date="2019-03" db="EMBL/GenBank/DDBJ databases">
        <title>Genome sequence of Sphingomonas sp. 17J27-24.</title>
        <authorList>
            <person name="Kim M."/>
            <person name="Maeng S."/>
            <person name="Sathiyaraj S."/>
        </authorList>
    </citation>
    <scope>NUCLEOTIDE SEQUENCE [LARGE SCALE GENOMIC DNA]</scope>
    <source>
        <strain evidence="2 3">17J27-24</strain>
    </source>
</reference>
<protein>
    <submittedName>
        <fullName evidence="2">Uncharacterized protein</fullName>
    </submittedName>
</protein>
<dbReference type="EMBL" id="SPDV01000015">
    <property type="protein sequence ID" value="TFI58490.1"/>
    <property type="molecule type" value="Genomic_DNA"/>
</dbReference>